<keyword evidence="2" id="KW-1185">Reference proteome</keyword>
<sequence length="76" mass="8814">MSSIVQPLVDVVDASNICQYWPVKTNLALTRSRLDIFTAKLLRAPSTPSDQFQLESQNFLRDLHLQLRLWRSTQEL</sequence>
<comment type="caution">
    <text evidence="1">The sequence shown here is derived from an EMBL/GenBank/DDBJ whole genome shotgun (WGS) entry which is preliminary data.</text>
</comment>
<evidence type="ECO:0000313" key="2">
    <source>
        <dbReference type="Proteomes" id="UP001562425"/>
    </source>
</evidence>
<organism evidence="1 2">
    <name type="scientific">Culex pipiens pipiens</name>
    <name type="common">Northern house mosquito</name>
    <dbReference type="NCBI Taxonomy" id="38569"/>
    <lineage>
        <taxon>Eukaryota</taxon>
        <taxon>Metazoa</taxon>
        <taxon>Ecdysozoa</taxon>
        <taxon>Arthropoda</taxon>
        <taxon>Hexapoda</taxon>
        <taxon>Insecta</taxon>
        <taxon>Pterygota</taxon>
        <taxon>Neoptera</taxon>
        <taxon>Endopterygota</taxon>
        <taxon>Diptera</taxon>
        <taxon>Nematocera</taxon>
        <taxon>Culicoidea</taxon>
        <taxon>Culicidae</taxon>
        <taxon>Culicinae</taxon>
        <taxon>Culicini</taxon>
        <taxon>Culex</taxon>
        <taxon>Culex</taxon>
    </lineage>
</organism>
<feature type="non-terminal residue" evidence="1">
    <location>
        <position position="76"/>
    </location>
</feature>
<proteinExistence type="predicted"/>
<reference evidence="1 2" key="1">
    <citation type="submission" date="2024-05" db="EMBL/GenBank/DDBJ databases">
        <title>Culex pipiens pipiens assembly and annotation.</title>
        <authorList>
            <person name="Alout H."/>
            <person name="Durand T."/>
        </authorList>
    </citation>
    <scope>NUCLEOTIDE SEQUENCE [LARGE SCALE GENOMIC DNA]</scope>
    <source>
        <strain evidence="1">HA-2024</strain>
        <tissue evidence="1">Whole body</tissue>
    </source>
</reference>
<evidence type="ECO:0000313" key="1">
    <source>
        <dbReference type="EMBL" id="KAL1374083.1"/>
    </source>
</evidence>
<protein>
    <submittedName>
        <fullName evidence="1">Uncharacterized protein</fullName>
    </submittedName>
</protein>
<accession>A0ABD1CCK7</accession>
<dbReference type="EMBL" id="JBEHCU010013687">
    <property type="protein sequence ID" value="KAL1374083.1"/>
    <property type="molecule type" value="Genomic_DNA"/>
</dbReference>
<dbReference type="AlphaFoldDB" id="A0ABD1CCK7"/>
<name>A0ABD1CCK7_CULPP</name>
<dbReference type="Proteomes" id="UP001562425">
    <property type="component" value="Unassembled WGS sequence"/>
</dbReference>
<gene>
    <name evidence="1" type="ORF">pipiens_018285</name>
</gene>